<protein>
    <recommendedName>
        <fullName evidence="3">PhoD-like phosphatase metallophosphatase domain-containing protein</fullName>
    </recommendedName>
</protein>
<keyword evidence="5" id="KW-1185">Reference proteome</keyword>
<organism evidence="4 5">
    <name type="scientific">Trapa incisa</name>
    <dbReference type="NCBI Taxonomy" id="236973"/>
    <lineage>
        <taxon>Eukaryota</taxon>
        <taxon>Viridiplantae</taxon>
        <taxon>Streptophyta</taxon>
        <taxon>Embryophyta</taxon>
        <taxon>Tracheophyta</taxon>
        <taxon>Spermatophyta</taxon>
        <taxon>Magnoliopsida</taxon>
        <taxon>eudicotyledons</taxon>
        <taxon>Gunneridae</taxon>
        <taxon>Pentapetalae</taxon>
        <taxon>rosids</taxon>
        <taxon>malvids</taxon>
        <taxon>Myrtales</taxon>
        <taxon>Lythraceae</taxon>
        <taxon>Trapa</taxon>
    </lineage>
</organism>
<dbReference type="InterPro" id="IPR038607">
    <property type="entry name" value="PhoD-like_sf"/>
</dbReference>
<evidence type="ECO:0000256" key="2">
    <source>
        <dbReference type="SAM" id="SignalP"/>
    </source>
</evidence>
<evidence type="ECO:0000259" key="3">
    <source>
        <dbReference type="Pfam" id="PF09423"/>
    </source>
</evidence>
<dbReference type="Pfam" id="PF09423">
    <property type="entry name" value="PhoD"/>
    <property type="match status" value="1"/>
</dbReference>
<accession>A0AAN7KVD2</accession>
<feature type="transmembrane region" description="Helical" evidence="1">
    <location>
        <begin position="444"/>
        <end position="468"/>
    </location>
</feature>
<dbReference type="InterPro" id="IPR029052">
    <property type="entry name" value="Metallo-depent_PP-like"/>
</dbReference>
<dbReference type="Gene3D" id="3.60.21.70">
    <property type="entry name" value="PhoD-like phosphatase"/>
    <property type="match status" value="1"/>
</dbReference>
<keyword evidence="1" id="KW-0812">Transmembrane</keyword>
<feature type="domain" description="PhoD-like phosphatase metallophosphatase" evidence="3">
    <location>
        <begin position="63"/>
        <end position="331"/>
    </location>
</feature>
<evidence type="ECO:0000256" key="1">
    <source>
        <dbReference type="SAM" id="Phobius"/>
    </source>
</evidence>
<gene>
    <name evidence="4" type="ORF">SAY87_031615</name>
</gene>
<keyword evidence="2" id="KW-0732">Signal</keyword>
<dbReference type="InterPro" id="IPR018946">
    <property type="entry name" value="PhoD-like_MPP"/>
</dbReference>
<name>A0AAN7KVD2_9MYRT</name>
<evidence type="ECO:0000313" key="5">
    <source>
        <dbReference type="Proteomes" id="UP001345219"/>
    </source>
</evidence>
<feature type="signal peptide" evidence="2">
    <location>
        <begin position="1"/>
        <end position="20"/>
    </location>
</feature>
<dbReference type="SUPFAM" id="SSF56300">
    <property type="entry name" value="Metallo-dependent phosphatases"/>
    <property type="match status" value="1"/>
</dbReference>
<feature type="chain" id="PRO_5042848898" description="PhoD-like phosphatase metallophosphatase domain-containing protein" evidence="2">
    <location>
        <begin position="21"/>
        <end position="481"/>
    </location>
</feature>
<dbReference type="CDD" id="cd07389">
    <property type="entry name" value="MPP_PhoD"/>
    <property type="match status" value="1"/>
</dbReference>
<keyword evidence="1" id="KW-0472">Membrane</keyword>
<sequence>MAIKLMQLCWLGAALTMVRCDPTSRWPRRSWWLSAAVAAAATLISAGITVGEAAAEIPVTRIAFGSCANQSAPQPIWDSIIDFDPQVFIWMGDNIYGDKRRPFKLFGKERTGGPWKNVQRFYPASEQEMELDYKRAKSNPGYSRLRQKAKVIGTWDDHDYGLNDAGKEFSAKVTNQRLHLDFLDEPQDSPRRKQEGVYGSFTFGSTGKQIKVIILDTRYHRDPINSDGTILGTTQWSWLEKEMKGPATEITIIVSSIQVISNHTATMAPLFYMEGWGRFPKESDRLFKLIAESKRNGVFFISGDVHFGEISRFDCGAKYPLYEFTSSGLTQAVEKVVPHAFRSLIRGIAWLTPATMRLMSSNCRYSSCTYGKPNFGTIEINWNESPVKLKIEVRDVEGYPVAGVNVYLSELQVGNMEPAAVSSGEFQRHCSLEVNLPWFIRYRLVILFCCFLGVYFLIVLLLLLHLAVRVRGGHLSKIKRD</sequence>
<reference evidence="4 5" key="1">
    <citation type="journal article" date="2023" name="Hortic Res">
        <title>Pangenome of water caltrop reveals structural variations and asymmetric subgenome divergence after allopolyploidization.</title>
        <authorList>
            <person name="Zhang X."/>
            <person name="Chen Y."/>
            <person name="Wang L."/>
            <person name="Yuan Y."/>
            <person name="Fang M."/>
            <person name="Shi L."/>
            <person name="Lu R."/>
            <person name="Comes H.P."/>
            <person name="Ma Y."/>
            <person name="Chen Y."/>
            <person name="Huang G."/>
            <person name="Zhou Y."/>
            <person name="Zheng Z."/>
            <person name="Qiu Y."/>
        </authorList>
    </citation>
    <scope>NUCLEOTIDE SEQUENCE [LARGE SCALE GENOMIC DNA]</scope>
    <source>
        <tissue evidence="4">Roots</tissue>
    </source>
</reference>
<proteinExistence type="predicted"/>
<dbReference type="Proteomes" id="UP001345219">
    <property type="component" value="Chromosome 24"/>
</dbReference>
<dbReference type="PANTHER" id="PTHR33987:SF1">
    <property type="entry name" value="CALCINEURIN-LIKE METALLO-PHOSPHOESTERASE SUPERFAMILY PROTEIN"/>
    <property type="match status" value="1"/>
</dbReference>
<keyword evidence="1" id="KW-1133">Transmembrane helix</keyword>
<dbReference type="AlphaFoldDB" id="A0AAN7KVD2"/>
<dbReference type="PANTHER" id="PTHR33987">
    <property type="entry name" value="CALCINEURIN-LIKE METALLO-PHOSPHOESTERASE SUPERFAMILY PROTEIN"/>
    <property type="match status" value="1"/>
</dbReference>
<dbReference type="EMBL" id="JAXIOK010000005">
    <property type="protein sequence ID" value="KAK4771083.1"/>
    <property type="molecule type" value="Genomic_DNA"/>
</dbReference>
<evidence type="ECO:0000313" key="4">
    <source>
        <dbReference type="EMBL" id="KAK4771083.1"/>
    </source>
</evidence>
<comment type="caution">
    <text evidence="4">The sequence shown here is derived from an EMBL/GenBank/DDBJ whole genome shotgun (WGS) entry which is preliminary data.</text>
</comment>